<keyword evidence="2" id="KW-0732">Signal</keyword>
<name>A0A512AL60_9SPHN</name>
<dbReference type="RefSeq" id="WP_147159734.1">
    <property type="nucleotide sequence ID" value="NZ_BJYR01000014.1"/>
</dbReference>
<dbReference type="AlphaFoldDB" id="A0A512AL60"/>
<dbReference type="EMBL" id="BJYR01000014">
    <property type="protein sequence ID" value="GEO00428.1"/>
    <property type="molecule type" value="Genomic_DNA"/>
</dbReference>
<keyword evidence="4" id="KW-1185">Reference proteome</keyword>
<gene>
    <name evidence="3" type="ORF">NSE01_22600</name>
</gene>
<feature type="region of interest" description="Disordered" evidence="1">
    <location>
        <begin position="123"/>
        <end position="180"/>
    </location>
</feature>
<protein>
    <submittedName>
        <fullName evidence="3">Uncharacterized protein</fullName>
    </submittedName>
</protein>
<dbReference type="OrthoDB" id="7507616at2"/>
<sequence length="282" mass="28655">MIRPRLLRSAGLAGALALVLAPAVAEAQAAAAACPDAATVQAARLVEFQTMMMGVAVRCRHVGVPISDHLDGMNSARRTMFASSHERVSTYLRSLNTKFGAATGAPPPPAPAATAAAPAKKLLPGSKAPAGKTLASKAPAGKPTAFRRAGGKAALTAKASATANDNASPQDVAAATPAPRSAAIGKGRKAALGVVAAAEPAAPAKPAAKLSRRTDPYDRYLTMIGNQYGGGITTLQRCKAFDAIVLSLGDKTNTDRLLTMVSSSLVQATLLEAIVNCPAEKK</sequence>
<feature type="signal peptide" evidence="2">
    <location>
        <begin position="1"/>
        <end position="27"/>
    </location>
</feature>
<evidence type="ECO:0000313" key="4">
    <source>
        <dbReference type="Proteomes" id="UP000321464"/>
    </source>
</evidence>
<dbReference type="Proteomes" id="UP000321464">
    <property type="component" value="Unassembled WGS sequence"/>
</dbReference>
<accession>A0A512AL60</accession>
<organism evidence="3 4">
    <name type="scientific">Novosphingobium sediminis</name>
    <dbReference type="NCBI Taxonomy" id="707214"/>
    <lineage>
        <taxon>Bacteria</taxon>
        <taxon>Pseudomonadati</taxon>
        <taxon>Pseudomonadota</taxon>
        <taxon>Alphaproteobacteria</taxon>
        <taxon>Sphingomonadales</taxon>
        <taxon>Sphingomonadaceae</taxon>
        <taxon>Novosphingobium</taxon>
    </lineage>
</organism>
<proteinExistence type="predicted"/>
<feature type="compositionally biased region" description="Low complexity" evidence="1">
    <location>
        <begin position="151"/>
        <end position="163"/>
    </location>
</feature>
<evidence type="ECO:0000256" key="1">
    <source>
        <dbReference type="SAM" id="MobiDB-lite"/>
    </source>
</evidence>
<evidence type="ECO:0000256" key="2">
    <source>
        <dbReference type="SAM" id="SignalP"/>
    </source>
</evidence>
<evidence type="ECO:0000313" key="3">
    <source>
        <dbReference type="EMBL" id="GEO00428.1"/>
    </source>
</evidence>
<reference evidence="3 4" key="1">
    <citation type="submission" date="2019-07" db="EMBL/GenBank/DDBJ databases">
        <title>Whole genome shotgun sequence of Novosphingobium sediminis NBRC 106119.</title>
        <authorList>
            <person name="Hosoyama A."/>
            <person name="Uohara A."/>
            <person name="Ohji S."/>
            <person name="Ichikawa N."/>
        </authorList>
    </citation>
    <scope>NUCLEOTIDE SEQUENCE [LARGE SCALE GENOMIC DNA]</scope>
    <source>
        <strain evidence="3 4">NBRC 106119</strain>
    </source>
</reference>
<comment type="caution">
    <text evidence="3">The sequence shown here is derived from an EMBL/GenBank/DDBJ whole genome shotgun (WGS) entry which is preliminary data.</text>
</comment>
<feature type="chain" id="PRO_5021754663" evidence="2">
    <location>
        <begin position="28"/>
        <end position="282"/>
    </location>
</feature>